<dbReference type="PRINTS" id="PR00834">
    <property type="entry name" value="PROTEASES2C"/>
</dbReference>
<keyword evidence="2" id="KW-0378">Hydrolase</keyword>
<dbReference type="InterPro" id="IPR036034">
    <property type="entry name" value="PDZ_sf"/>
</dbReference>
<comment type="caution">
    <text evidence="5">The sequence shown here is derived from an EMBL/GenBank/DDBJ whole genome shotgun (WGS) entry which is preliminary data.</text>
</comment>
<evidence type="ECO:0000259" key="4">
    <source>
        <dbReference type="Pfam" id="PF13180"/>
    </source>
</evidence>
<proteinExistence type="predicted"/>
<evidence type="ECO:0000313" key="6">
    <source>
        <dbReference type="Proteomes" id="UP000617951"/>
    </source>
</evidence>
<feature type="domain" description="PDZ" evidence="4">
    <location>
        <begin position="321"/>
        <end position="382"/>
    </location>
</feature>
<dbReference type="SUPFAM" id="SSF50156">
    <property type="entry name" value="PDZ domain-like"/>
    <property type="match status" value="1"/>
</dbReference>
<gene>
    <name evidence="5" type="ORF">H8693_04280</name>
</gene>
<evidence type="ECO:0000256" key="2">
    <source>
        <dbReference type="ARBA" id="ARBA00022801"/>
    </source>
</evidence>
<organism evidence="5 6">
    <name type="scientific">Guopingia tenuis</name>
    <dbReference type="NCBI Taxonomy" id="2763656"/>
    <lineage>
        <taxon>Bacteria</taxon>
        <taxon>Bacillati</taxon>
        <taxon>Bacillota</taxon>
        <taxon>Clostridia</taxon>
        <taxon>Christensenellales</taxon>
        <taxon>Christensenellaceae</taxon>
        <taxon>Guopingia</taxon>
    </lineage>
</organism>
<sequence length="398" mass="42414">MDDKYYMMEPRRPSYPERPNSRKPKRNWRKGICICLFLVMLGFSAFGIYSALGLGAAQTTAQPAADQQAAGEEPAQTASDTEIQNGSILQLADSSGDNLTPEQVAEKVIPSVVCIQNLGENAQLSAEGSGIIISEDGYIATNAHVIEGAKYLKVILSNDETLDAKVIGSDEATDLAVIKIEKTGLTPAEFTDSDTMAVGQYVMAIGNPGGSQFKSSATLGIVSANNRPITLTEGYTMQSIQTDAAINPGNSGGPLVNMKGQVVGINSAKYAVSGYEGMGFAITSNDATPILNDLIEYGYVKSRAMLGITSLYVDEIQAQYYGMPGGMYVDEVNNENAGGLQSGDMITAIDGTEITSDSIVRSILNSKKPGETVEIEYYRKTTGQSYQGTLTLVEYQGE</sequence>
<feature type="region of interest" description="Disordered" evidence="3">
    <location>
        <begin position="1"/>
        <end position="25"/>
    </location>
</feature>
<dbReference type="Gene3D" id="2.40.10.120">
    <property type="match status" value="1"/>
</dbReference>
<dbReference type="Pfam" id="PF13365">
    <property type="entry name" value="Trypsin_2"/>
    <property type="match status" value="1"/>
</dbReference>
<dbReference type="Pfam" id="PF13180">
    <property type="entry name" value="PDZ_2"/>
    <property type="match status" value="1"/>
</dbReference>
<dbReference type="InterPro" id="IPR009003">
    <property type="entry name" value="Peptidase_S1_PA"/>
</dbReference>
<dbReference type="SUPFAM" id="SSF50494">
    <property type="entry name" value="Trypsin-like serine proteases"/>
    <property type="match status" value="1"/>
</dbReference>
<reference evidence="5" key="1">
    <citation type="submission" date="2020-08" db="EMBL/GenBank/DDBJ databases">
        <title>Genome public.</title>
        <authorList>
            <person name="Liu C."/>
            <person name="Sun Q."/>
        </authorList>
    </citation>
    <scope>NUCLEOTIDE SEQUENCE</scope>
    <source>
        <strain evidence="5">NSJ-63</strain>
    </source>
</reference>
<dbReference type="AlphaFoldDB" id="A0A926HWX3"/>
<dbReference type="Gene3D" id="2.30.42.10">
    <property type="match status" value="1"/>
</dbReference>
<name>A0A926HWX3_9FIRM</name>
<dbReference type="InterPro" id="IPR051201">
    <property type="entry name" value="Chloro_Bact_Ser_Proteases"/>
</dbReference>
<dbReference type="InterPro" id="IPR001940">
    <property type="entry name" value="Peptidase_S1C"/>
</dbReference>
<dbReference type="RefSeq" id="WP_249279923.1">
    <property type="nucleotide sequence ID" value="NZ_JACRSS010000001.1"/>
</dbReference>
<dbReference type="PANTHER" id="PTHR43343:SF3">
    <property type="entry name" value="PROTEASE DO-LIKE 8, CHLOROPLASTIC"/>
    <property type="match status" value="1"/>
</dbReference>
<evidence type="ECO:0000256" key="1">
    <source>
        <dbReference type="ARBA" id="ARBA00022670"/>
    </source>
</evidence>
<evidence type="ECO:0000256" key="3">
    <source>
        <dbReference type="SAM" id="MobiDB-lite"/>
    </source>
</evidence>
<dbReference type="EMBL" id="JACRSS010000001">
    <property type="protein sequence ID" value="MBC8538146.1"/>
    <property type="molecule type" value="Genomic_DNA"/>
</dbReference>
<evidence type="ECO:0000313" key="5">
    <source>
        <dbReference type="EMBL" id="MBC8538146.1"/>
    </source>
</evidence>
<feature type="compositionally biased region" description="Basic and acidic residues" evidence="3">
    <location>
        <begin position="1"/>
        <end position="15"/>
    </location>
</feature>
<dbReference type="Proteomes" id="UP000617951">
    <property type="component" value="Unassembled WGS sequence"/>
</dbReference>
<dbReference type="GO" id="GO:0004252">
    <property type="term" value="F:serine-type endopeptidase activity"/>
    <property type="evidence" value="ECO:0007669"/>
    <property type="project" value="InterPro"/>
</dbReference>
<dbReference type="InterPro" id="IPR001478">
    <property type="entry name" value="PDZ"/>
</dbReference>
<dbReference type="PANTHER" id="PTHR43343">
    <property type="entry name" value="PEPTIDASE S12"/>
    <property type="match status" value="1"/>
</dbReference>
<protein>
    <submittedName>
        <fullName evidence="5">Trypsin-like peptidase domain-containing protein</fullName>
    </submittedName>
</protein>
<keyword evidence="1" id="KW-0645">Protease</keyword>
<keyword evidence="6" id="KW-1185">Reference proteome</keyword>
<accession>A0A926HWX3</accession>
<dbReference type="GO" id="GO:0006508">
    <property type="term" value="P:proteolysis"/>
    <property type="evidence" value="ECO:0007669"/>
    <property type="project" value="UniProtKB-KW"/>
</dbReference>